<comment type="caution">
    <text evidence="4">The sequence shown here is derived from an EMBL/GenBank/DDBJ whole genome shotgun (WGS) entry which is preliminary data.</text>
</comment>
<dbReference type="PROSITE" id="PS50005">
    <property type="entry name" value="TPR"/>
    <property type="match status" value="1"/>
</dbReference>
<organism evidence="4 5">
    <name type="scientific">Candidatus Solincola sediminis</name>
    <dbReference type="NCBI Taxonomy" id="1797199"/>
    <lineage>
        <taxon>Bacteria</taxon>
        <taxon>Bacillati</taxon>
        <taxon>Actinomycetota</taxon>
        <taxon>Candidatus Geothermincolia</taxon>
        <taxon>Candidatus Geothermincolales</taxon>
        <taxon>Candidatus Geothermincolaceae</taxon>
        <taxon>Candidatus Solincola</taxon>
    </lineage>
</organism>
<dbReference type="InterPro" id="IPR051685">
    <property type="entry name" value="Ycf3/AcsC/BcsC/TPR_MFPF"/>
</dbReference>
<dbReference type="InterPro" id="IPR019734">
    <property type="entry name" value="TPR_rpt"/>
</dbReference>
<evidence type="ECO:0000313" key="4">
    <source>
        <dbReference type="EMBL" id="OFW55649.1"/>
    </source>
</evidence>
<protein>
    <submittedName>
        <fullName evidence="4">Uncharacterized protein</fullName>
    </submittedName>
</protein>
<accession>A0A1F2WFM7</accession>
<dbReference type="InterPro" id="IPR011990">
    <property type="entry name" value="TPR-like_helical_dom_sf"/>
</dbReference>
<keyword evidence="2 3" id="KW-0802">TPR repeat</keyword>
<dbReference type="Pfam" id="PF00515">
    <property type="entry name" value="TPR_1"/>
    <property type="match status" value="1"/>
</dbReference>
<dbReference type="PROSITE" id="PS50293">
    <property type="entry name" value="TPR_REGION"/>
    <property type="match status" value="1"/>
</dbReference>
<evidence type="ECO:0000256" key="3">
    <source>
        <dbReference type="PROSITE-ProRule" id="PRU00339"/>
    </source>
</evidence>
<dbReference type="Proteomes" id="UP000177876">
    <property type="component" value="Unassembled WGS sequence"/>
</dbReference>
<evidence type="ECO:0000313" key="5">
    <source>
        <dbReference type="Proteomes" id="UP000177876"/>
    </source>
</evidence>
<gene>
    <name evidence="4" type="ORF">A2Y75_05545</name>
</gene>
<sequence length="241" mass="26729">MKKTVIVLIVVLLLAAGFLEWGVDRRSAQVNEEGGGEFNNAARVLDFLGGVRQYLAYSFFIKADRLSHEYSVSVNNPELVPYFFLITMLDPQYVRAYYVVSGMVFDLGYEQEAIDYVKDGLQANPESSDLYYSLGMMYFQQGRYEEALEAFNEAAAREPGDVSIMNIDQALAACYRALGRSGEAAQSIVAAGIAYNLLKLEPYADSDTVRGFVNSVNIYWSLAHGDSIADDGLEKVDSSNH</sequence>
<dbReference type="PANTHER" id="PTHR44943">
    <property type="entry name" value="CELLULOSE SYNTHASE OPERON PROTEIN C"/>
    <property type="match status" value="1"/>
</dbReference>
<dbReference type="AlphaFoldDB" id="A0A1F2WFM7"/>
<dbReference type="EMBL" id="MELK01000052">
    <property type="protein sequence ID" value="OFW55649.1"/>
    <property type="molecule type" value="Genomic_DNA"/>
</dbReference>
<dbReference type="SUPFAM" id="SSF48452">
    <property type="entry name" value="TPR-like"/>
    <property type="match status" value="1"/>
</dbReference>
<feature type="repeat" description="TPR" evidence="3">
    <location>
        <begin position="128"/>
        <end position="161"/>
    </location>
</feature>
<dbReference type="PANTHER" id="PTHR44943:SF8">
    <property type="entry name" value="TPR REPEAT-CONTAINING PROTEIN MJ0263"/>
    <property type="match status" value="1"/>
</dbReference>
<dbReference type="SMART" id="SM00028">
    <property type="entry name" value="TPR"/>
    <property type="match status" value="1"/>
</dbReference>
<evidence type="ECO:0000256" key="1">
    <source>
        <dbReference type="ARBA" id="ARBA00022737"/>
    </source>
</evidence>
<evidence type="ECO:0000256" key="2">
    <source>
        <dbReference type="ARBA" id="ARBA00022803"/>
    </source>
</evidence>
<dbReference type="STRING" id="1797197.A2Y75_05545"/>
<keyword evidence="1" id="KW-0677">Repeat</keyword>
<reference evidence="4 5" key="1">
    <citation type="journal article" date="2016" name="Nat. Commun.">
        <title>Thousands of microbial genomes shed light on interconnected biogeochemical processes in an aquifer system.</title>
        <authorList>
            <person name="Anantharaman K."/>
            <person name="Brown C.T."/>
            <person name="Hug L.A."/>
            <person name="Sharon I."/>
            <person name="Castelle C.J."/>
            <person name="Probst A.J."/>
            <person name="Thomas B.C."/>
            <person name="Singh A."/>
            <person name="Wilkins M.J."/>
            <person name="Karaoz U."/>
            <person name="Brodie E.L."/>
            <person name="Williams K.H."/>
            <person name="Hubbard S.S."/>
            <person name="Banfield J.F."/>
        </authorList>
    </citation>
    <scope>NUCLEOTIDE SEQUENCE [LARGE SCALE GENOMIC DNA]</scope>
</reference>
<proteinExistence type="predicted"/>
<dbReference type="Gene3D" id="1.25.40.10">
    <property type="entry name" value="Tetratricopeptide repeat domain"/>
    <property type="match status" value="1"/>
</dbReference>
<name>A0A1F2WFM7_9ACTN</name>